<dbReference type="Proteomes" id="UP001174196">
    <property type="component" value="Unassembled WGS sequence"/>
</dbReference>
<comment type="similarity">
    <text evidence="1">Belongs to the ATP-dependent AMP-binding enzyme family.</text>
</comment>
<sequence>MAAERFPCFTKFNEIGSPAIKGDRVALFLQNCPQYIICHYGVQKIGAIVGPCSPMFKEWELEYEVNDLGAKVIVTLDSLYPVVAAIREKTSLERVVVTRYADFLPERPVLAFPEPVGGRERLPETDDLAEILRTYPASAPEVEVSMGDVSLIVYTSGTTGLPKGAMLTYRNAQFKTDCLTRTFGYQQEDVSLAVMPIFHIAGMLNGVNVPIYTGGTTVLMTRYTPEALMEVVERYRVNVMYTIVPMNVAIMNHPRARTVDWSSLRLNPCTSFGIQLTKEISDQWQQLTGVPLFEAAYGLSETHTVDAIMPPDRIKYGTTGKPTFETEIKILSLEEPRRELPPGEEGEIVVKNPGVFKGYFNKPEATAETLRDGWVYTGDIGKLDEEGYLYFLGRVKEMIKCSGYSVFPEEVEQWIVRHPAVAQVAVIGVPDPVRGESVKAFIVLKPEYKGKVTEEDIISWSRFTNTPVSSSFVTPFPSQVLEKCCEGY</sequence>
<organism evidence="5 6">
    <name type="scientific">Polycladomyces subterraneus</name>
    <dbReference type="NCBI Taxonomy" id="1016997"/>
    <lineage>
        <taxon>Bacteria</taxon>
        <taxon>Bacillati</taxon>
        <taxon>Bacillota</taxon>
        <taxon>Bacilli</taxon>
        <taxon>Bacillales</taxon>
        <taxon>Thermoactinomycetaceae</taxon>
        <taxon>Polycladomyces</taxon>
    </lineage>
</organism>
<dbReference type="Gene3D" id="3.30.300.30">
    <property type="match status" value="1"/>
</dbReference>
<dbReference type="Pfam" id="PF00501">
    <property type="entry name" value="AMP-binding"/>
    <property type="match status" value="1"/>
</dbReference>
<dbReference type="Gene3D" id="3.40.50.12780">
    <property type="entry name" value="N-terminal domain of ligase-like"/>
    <property type="match status" value="1"/>
</dbReference>
<keyword evidence="2" id="KW-0436">Ligase</keyword>
<dbReference type="InterPro" id="IPR025110">
    <property type="entry name" value="AMP-bd_C"/>
</dbReference>
<evidence type="ECO:0000259" key="4">
    <source>
        <dbReference type="Pfam" id="PF13193"/>
    </source>
</evidence>
<dbReference type="PANTHER" id="PTHR24096">
    <property type="entry name" value="LONG-CHAIN-FATTY-ACID--COA LIGASE"/>
    <property type="match status" value="1"/>
</dbReference>
<dbReference type="InterPro" id="IPR020845">
    <property type="entry name" value="AMP-binding_CS"/>
</dbReference>
<reference evidence="5" key="1">
    <citation type="submission" date="2022-08" db="EMBL/GenBank/DDBJ databases">
        <title>Polycladomyces zharkentsis sp. nov., a novel thermophilic CMC and starch-degrading bacterium isolated from a geothermal spring in Kazakhstan.</title>
        <authorList>
            <person name="Mashzhan A."/>
            <person name="Kistaubaeva A."/>
            <person name="Javier-Lopez R."/>
            <person name="Birkeland N.-K."/>
        </authorList>
    </citation>
    <scope>NUCLEOTIDE SEQUENCE</scope>
    <source>
        <strain evidence="5">KSR 13</strain>
    </source>
</reference>
<evidence type="ECO:0000259" key="3">
    <source>
        <dbReference type="Pfam" id="PF00501"/>
    </source>
</evidence>
<accession>A0ABT8IIB2</accession>
<dbReference type="RefSeq" id="WP_301237219.1">
    <property type="nucleotide sequence ID" value="NZ_JANRHH010000006.1"/>
</dbReference>
<evidence type="ECO:0000256" key="2">
    <source>
        <dbReference type="ARBA" id="ARBA00022598"/>
    </source>
</evidence>
<gene>
    <name evidence="5" type="ORF">NWF35_00835</name>
</gene>
<feature type="domain" description="AMP-binding enzyme C-terminal" evidence="4">
    <location>
        <begin position="410"/>
        <end position="462"/>
    </location>
</feature>
<dbReference type="PROSITE" id="PS00455">
    <property type="entry name" value="AMP_BINDING"/>
    <property type="match status" value="1"/>
</dbReference>
<keyword evidence="6" id="KW-1185">Reference proteome</keyword>
<dbReference type="SUPFAM" id="SSF56801">
    <property type="entry name" value="Acetyl-CoA synthetase-like"/>
    <property type="match status" value="1"/>
</dbReference>
<dbReference type="EMBL" id="JANRHH010000006">
    <property type="protein sequence ID" value="MDN4592480.1"/>
    <property type="molecule type" value="Genomic_DNA"/>
</dbReference>
<evidence type="ECO:0000313" key="6">
    <source>
        <dbReference type="Proteomes" id="UP001174196"/>
    </source>
</evidence>
<name>A0ABT8IIB2_9BACL</name>
<protein>
    <submittedName>
        <fullName evidence="5">AMP-binding protein</fullName>
    </submittedName>
</protein>
<evidence type="ECO:0000313" key="5">
    <source>
        <dbReference type="EMBL" id="MDN4592480.1"/>
    </source>
</evidence>
<dbReference type="InterPro" id="IPR042099">
    <property type="entry name" value="ANL_N_sf"/>
</dbReference>
<proteinExistence type="inferred from homology"/>
<feature type="domain" description="AMP-dependent synthetase/ligase" evidence="3">
    <location>
        <begin position="21"/>
        <end position="360"/>
    </location>
</feature>
<comment type="caution">
    <text evidence="5">The sequence shown here is derived from an EMBL/GenBank/DDBJ whole genome shotgun (WGS) entry which is preliminary data.</text>
</comment>
<dbReference type="PANTHER" id="PTHR24096:SF149">
    <property type="entry name" value="AMP-BINDING DOMAIN-CONTAINING PROTEIN-RELATED"/>
    <property type="match status" value="1"/>
</dbReference>
<evidence type="ECO:0000256" key="1">
    <source>
        <dbReference type="ARBA" id="ARBA00006432"/>
    </source>
</evidence>
<dbReference type="InterPro" id="IPR045851">
    <property type="entry name" value="AMP-bd_C_sf"/>
</dbReference>
<dbReference type="Pfam" id="PF13193">
    <property type="entry name" value="AMP-binding_C"/>
    <property type="match status" value="1"/>
</dbReference>
<dbReference type="InterPro" id="IPR000873">
    <property type="entry name" value="AMP-dep_synth/lig_dom"/>
</dbReference>